<dbReference type="SMART" id="SM00061">
    <property type="entry name" value="MATH"/>
    <property type="match status" value="2"/>
</dbReference>
<dbReference type="InterPro" id="IPR008974">
    <property type="entry name" value="TRAF-like"/>
</dbReference>
<evidence type="ECO:0000259" key="2">
    <source>
        <dbReference type="PROSITE" id="PS50144"/>
    </source>
</evidence>
<feature type="compositionally biased region" description="Polar residues" evidence="1">
    <location>
        <begin position="611"/>
        <end position="627"/>
    </location>
</feature>
<comment type="caution">
    <text evidence="3">The sequence shown here is derived from an EMBL/GenBank/DDBJ whole genome shotgun (WGS) entry which is preliminary data.</text>
</comment>
<feature type="non-terminal residue" evidence="3">
    <location>
        <position position="1"/>
    </location>
</feature>
<accession>A0ABQ8DC44</accession>
<reference evidence="3 4" key="1">
    <citation type="submission" date="2021-05" db="EMBL/GenBank/DDBJ databases">
        <title>Genome Assembly of Synthetic Allotetraploid Brassica napus Reveals Homoeologous Exchanges between Subgenomes.</title>
        <authorList>
            <person name="Davis J.T."/>
        </authorList>
    </citation>
    <scope>NUCLEOTIDE SEQUENCE [LARGE SCALE GENOMIC DNA]</scope>
    <source>
        <strain evidence="4">cv. Da-Ae</strain>
        <tissue evidence="3">Seedling</tissue>
    </source>
</reference>
<dbReference type="SUPFAM" id="SSF49599">
    <property type="entry name" value="TRAF domain-like"/>
    <property type="match status" value="2"/>
</dbReference>
<dbReference type="InterPro" id="IPR055327">
    <property type="entry name" value="TRAF1A/B"/>
</dbReference>
<feature type="region of interest" description="Disordered" evidence="1">
    <location>
        <begin position="1004"/>
        <end position="1024"/>
    </location>
</feature>
<dbReference type="EMBL" id="JAGKQM010000005">
    <property type="protein sequence ID" value="KAH0926378.1"/>
    <property type="molecule type" value="Genomic_DNA"/>
</dbReference>
<feature type="region of interest" description="Disordered" evidence="1">
    <location>
        <begin position="602"/>
        <end position="691"/>
    </location>
</feature>
<dbReference type="Pfam" id="PF22486">
    <property type="entry name" value="MATH_2"/>
    <property type="match status" value="2"/>
</dbReference>
<evidence type="ECO:0000256" key="1">
    <source>
        <dbReference type="SAM" id="MobiDB-lite"/>
    </source>
</evidence>
<feature type="domain" description="MATH" evidence="2">
    <location>
        <begin position="694"/>
        <end position="817"/>
    </location>
</feature>
<evidence type="ECO:0000313" key="3">
    <source>
        <dbReference type="EMBL" id="KAH0926378.1"/>
    </source>
</evidence>
<protein>
    <recommendedName>
        <fullName evidence="2">MATH domain-containing protein</fullName>
    </recommendedName>
</protein>
<gene>
    <name evidence="3" type="ORF">HID58_018634</name>
</gene>
<dbReference type="Gene3D" id="2.60.210.10">
    <property type="entry name" value="Apoptosis, Tumor Necrosis Factor Receptor Associated Protein 2, Chain A"/>
    <property type="match status" value="2"/>
</dbReference>
<evidence type="ECO:0000313" key="4">
    <source>
        <dbReference type="Proteomes" id="UP000824890"/>
    </source>
</evidence>
<dbReference type="Proteomes" id="UP000824890">
    <property type="component" value="Unassembled WGS sequence"/>
</dbReference>
<dbReference type="PANTHER" id="PTHR47477:SF8">
    <property type="entry name" value="TNF RECEPTOR-ASSOCIATED FACTOR HOMOLOG 1A"/>
    <property type="match status" value="1"/>
</dbReference>
<name>A0ABQ8DC44_BRANA</name>
<organism evidence="3 4">
    <name type="scientific">Brassica napus</name>
    <name type="common">Rape</name>
    <dbReference type="NCBI Taxonomy" id="3708"/>
    <lineage>
        <taxon>Eukaryota</taxon>
        <taxon>Viridiplantae</taxon>
        <taxon>Streptophyta</taxon>
        <taxon>Embryophyta</taxon>
        <taxon>Tracheophyta</taxon>
        <taxon>Spermatophyta</taxon>
        <taxon>Magnoliopsida</taxon>
        <taxon>eudicotyledons</taxon>
        <taxon>Gunneridae</taxon>
        <taxon>Pentapetalae</taxon>
        <taxon>rosids</taxon>
        <taxon>malvids</taxon>
        <taxon>Brassicales</taxon>
        <taxon>Brassicaceae</taxon>
        <taxon>Brassiceae</taxon>
        <taxon>Brassica</taxon>
    </lineage>
</organism>
<sequence length="1058" mass="118858">SCENDWEEDKEGDSFTPTQWYTSKNRLKKKHCSTLTSSPKIRPAPLKTGPMIPPMMGHADKFWSNIAAESLPSARFSGGGYCLLLSIGDSGPNRNQMKPSHDYQQPPRFNGSASSVPILPSPTFDGPGILPTPPTSFTSSSMAQAGILGPGPPPASTGLVKPLWIIWDAYMDNCEISKISKPEIRSNVFEVGGHQWSILVYPKGCDVPTHLSFLFLCVANCDNFFPVWNHFAQFTISMVNKDPKKSKHSGYLLHLLFFQIIHYTSLGRKSMIGDGKSIWSYLSYMTVSLMSTALLHNGSSPETGWTDLFPALMFTIGRTVRVYLKEVEPIFLEFYEREKKQVDGGQDQMGKLMYLLVRDGSKIKARDVSRENGSDSKTSCETFLHQEGSYILFGDGFLVSWVKLLYGVVPTHPGEILHTISRQMGKLLKDDLDSSILNALEEEPKKERAADVKNLPAPILFLNHCLMRGGPQNRMEVGNDGGREDEKRLTEFARRTLEMDRPRHNDQLAVKMIGKKIKKETPLHLPNGYTSKNRLRRSIVPPLTSSPKIRPAPLINGPHDVPLPPAMTQPTHNLARPPMMGHADKFWSNIAAESLPSARFSGGGILPTPVSPQSSIGDSGPNRNQMKPSHDYQQPPRFNGSASSVPILPSPTFDGPGILPTPPTSFTSSSMAQAGILGPGPPPASTGANPSGLYGTHTWTIVKFSKISKPEIRSNVFEVGGHQWSILVYPKGCDVPTHLSLFLCVANCDKLLPGWNHFAQFTISMVNKDPKKSKHSDTLHKFGKKEHDWGWKKYMELPKLHDGFIDEYGSLTIMAQVQVIRDRVDRPFPCLDVHYRRELVRVYLKEVEPIFLSFMKEKRSKLMEDKTRWESLCTFWLGMDQKSRREMSQEKMEVILKLVVKHFYIKKEVTSSLVMDFLFHGLNYFVWSSTTQEKILHTISRQMGKLLKDDLDSSILNALEEEPKKERAADVKNLPAPIVSVNKDMFVLVDDAMLLMEKAVLEPLPDESGPQNRMEVGNDGGREDEKRLTEFARRTLEVFILDHILCNKVEDIPDTWYP</sequence>
<dbReference type="PROSITE" id="PS50144">
    <property type="entry name" value="MATH"/>
    <property type="match status" value="2"/>
</dbReference>
<feature type="domain" description="MATH" evidence="2">
    <location>
        <begin position="169"/>
        <end position="282"/>
    </location>
</feature>
<dbReference type="InterPro" id="IPR002083">
    <property type="entry name" value="MATH/TRAF_dom"/>
</dbReference>
<dbReference type="PANTHER" id="PTHR47477">
    <property type="entry name" value="TNF RECEPTOR-ASSOCIATED FACTOR HOMOLOG 1A"/>
    <property type="match status" value="1"/>
</dbReference>
<dbReference type="CDD" id="cd00121">
    <property type="entry name" value="MATH"/>
    <property type="match status" value="2"/>
</dbReference>
<proteinExistence type="predicted"/>
<feature type="region of interest" description="Disordered" evidence="1">
    <location>
        <begin position="93"/>
        <end position="112"/>
    </location>
</feature>
<keyword evidence="4" id="KW-1185">Reference proteome</keyword>